<evidence type="ECO:0000256" key="7">
    <source>
        <dbReference type="ARBA" id="ARBA00023136"/>
    </source>
</evidence>
<dbReference type="SUPFAM" id="SSF103473">
    <property type="entry name" value="MFS general substrate transporter"/>
    <property type="match status" value="1"/>
</dbReference>
<gene>
    <name evidence="10" type="ORF">EIC27_01510</name>
</gene>
<dbReference type="PROSITE" id="PS50850">
    <property type="entry name" value="MFS"/>
    <property type="match status" value="1"/>
</dbReference>
<feature type="transmembrane region" description="Helical" evidence="8">
    <location>
        <begin position="61"/>
        <end position="85"/>
    </location>
</feature>
<feature type="transmembrane region" description="Helical" evidence="8">
    <location>
        <begin position="286"/>
        <end position="304"/>
    </location>
</feature>
<reference evidence="11" key="1">
    <citation type="submission" date="2018-11" db="EMBL/GenBank/DDBJ databases">
        <title>Phylogenetic, genomic, and biogeographic characterization of a novel and ubiquitous marine invertebrate-associated Rickettsiales parasite, Candidatus Marinoinvertebrata rohwerii, gen. nov., sp. nov.</title>
        <authorList>
            <person name="Klinges J.G."/>
            <person name="Rosales S.M."/>
            <person name="Mcminds R."/>
            <person name="Shaver E.C."/>
            <person name="Shantz A."/>
            <person name="Peters E.C."/>
            <person name="Burkepile D.E."/>
            <person name="Silliman B.R."/>
            <person name="Vega Thurber R.L."/>
        </authorList>
    </citation>
    <scope>NUCLEOTIDE SEQUENCE [LARGE SCALE GENOMIC DNA]</scope>
    <source>
        <strain evidence="11">a_cerv_44</strain>
    </source>
</reference>
<organism evidence="10 11">
    <name type="scientific">Candidatus Aquarickettsia rohweri</name>
    <dbReference type="NCBI Taxonomy" id="2602574"/>
    <lineage>
        <taxon>Bacteria</taxon>
        <taxon>Pseudomonadati</taxon>
        <taxon>Pseudomonadota</taxon>
        <taxon>Alphaproteobacteria</taxon>
        <taxon>Rickettsiales</taxon>
        <taxon>Candidatus Midichloriaceae</taxon>
        <taxon>Candidatus Aquarickettsia</taxon>
    </lineage>
</organism>
<dbReference type="InterPro" id="IPR051084">
    <property type="entry name" value="H+-coupled_symporters"/>
</dbReference>
<dbReference type="RefSeq" id="WP_126044396.1">
    <property type="nucleotide sequence ID" value="NZ_RXFM01000013.1"/>
</dbReference>
<dbReference type="AlphaFoldDB" id="A0A429XST7"/>
<feature type="transmembrane region" description="Helical" evidence="8">
    <location>
        <begin position="245"/>
        <end position="266"/>
    </location>
</feature>
<feature type="transmembrane region" description="Helical" evidence="8">
    <location>
        <begin position="92"/>
        <end position="111"/>
    </location>
</feature>
<feature type="transmembrane region" description="Helical" evidence="8">
    <location>
        <begin position="372"/>
        <end position="395"/>
    </location>
</feature>
<feature type="transmembrane region" description="Helical" evidence="8">
    <location>
        <begin position="336"/>
        <end position="360"/>
    </location>
</feature>
<dbReference type="InterPro" id="IPR036259">
    <property type="entry name" value="MFS_trans_sf"/>
</dbReference>
<accession>A0A429XST7</accession>
<name>A0A429XST7_9RICK</name>
<keyword evidence="6 8" id="KW-1133">Transmembrane helix</keyword>
<evidence type="ECO:0000256" key="4">
    <source>
        <dbReference type="ARBA" id="ARBA00022692"/>
    </source>
</evidence>
<keyword evidence="3" id="KW-1003">Cell membrane</keyword>
<keyword evidence="11" id="KW-1185">Reference proteome</keyword>
<evidence type="ECO:0000256" key="5">
    <source>
        <dbReference type="ARBA" id="ARBA00022847"/>
    </source>
</evidence>
<dbReference type="PANTHER" id="PTHR43528">
    <property type="entry name" value="ALPHA-KETOGLUTARATE PERMEASE"/>
    <property type="match status" value="1"/>
</dbReference>
<proteinExistence type="predicted"/>
<keyword evidence="7 8" id="KW-0472">Membrane</keyword>
<keyword evidence="4 8" id="KW-0812">Transmembrane</keyword>
<keyword evidence="5" id="KW-0769">Symport</keyword>
<feature type="transmembrane region" description="Helical" evidence="8">
    <location>
        <begin position="311"/>
        <end position="330"/>
    </location>
</feature>
<dbReference type="InterPro" id="IPR011701">
    <property type="entry name" value="MFS"/>
</dbReference>
<dbReference type="EMBL" id="RXFM01000013">
    <property type="protein sequence ID" value="RST70286.1"/>
    <property type="molecule type" value="Genomic_DNA"/>
</dbReference>
<dbReference type="GO" id="GO:0005886">
    <property type="term" value="C:plasma membrane"/>
    <property type="evidence" value="ECO:0007669"/>
    <property type="project" value="UniProtKB-SubCell"/>
</dbReference>
<feature type="transmembrane region" description="Helical" evidence="8">
    <location>
        <begin position="21"/>
        <end position="41"/>
    </location>
</feature>
<feature type="transmembrane region" description="Helical" evidence="8">
    <location>
        <begin position="158"/>
        <end position="182"/>
    </location>
</feature>
<evidence type="ECO:0000313" key="10">
    <source>
        <dbReference type="EMBL" id="RST70286.1"/>
    </source>
</evidence>
<dbReference type="PANTHER" id="PTHR43528:SF1">
    <property type="entry name" value="ALPHA-KETOGLUTARATE PERMEASE"/>
    <property type="match status" value="1"/>
</dbReference>
<dbReference type="InterPro" id="IPR020846">
    <property type="entry name" value="MFS_dom"/>
</dbReference>
<evidence type="ECO:0000256" key="6">
    <source>
        <dbReference type="ARBA" id="ARBA00022989"/>
    </source>
</evidence>
<evidence type="ECO:0000256" key="3">
    <source>
        <dbReference type="ARBA" id="ARBA00022475"/>
    </source>
</evidence>
<sequence length="467" mass="52816">MKSRLNIMTNSISLSSSEKEAIGLLSIGTFLEYFDLMLYVHMSVLLNDLFFPQSNPLIAKLLGAAAFCSTFILRPFGGFVIGWIGDKIGRKSTIMITTSLMAISCITIAFTGTYKEIGITASIIIILCRMSQGFSSLGEVIGASLYLSEIMVSPKKHFACGIIGLFSQIGGFLSLIIAFFALTVNLNWRLAFLFGAGIAIIGLMARIRLRETPDFIKLQRKINNKQINTLKNTNKSNDKINFKSLVYCMASIIIIPASIYVIYVYFNEIMKQNFSLSTEEIIEHNIKVSFITIILSGVVAFLTKKFHPIKITIFFLSVFAILLVFTPYLIANTSNLLIILLLQVLFFFPAITLSGTLELSTWFSYFPVMKRFRLIATSYGIATAFSFLVTSFGLIYFSKYIGYYSLWVIFVPMLIGYSYSISHLKQLEIKNGLYNKYPNNEKHIKNKNFHNNLENKNYKFNKNFETL</sequence>
<evidence type="ECO:0000256" key="8">
    <source>
        <dbReference type="SAM" id="Phobius"/>
    </source>
</evidence>
<comment type="subcellular location">
    <subcellularLocation>
        <location evidence="1">Cell inner membrane</location>
        <topology evidence="1">Multi-pass membrane protein</topology>
    </subcellularLocation>
</comment>
<dbReference type="OrthoDB" id="9784658at2"/>
<keyword evidence="2" id="KW-0813">Transport</keyword>
<evidence type="ECO:0000259" key="9">
    <source>
        <dbReference type="PROSITE" id="PS50850"/>
    </source>
</evidence>
<evidence type="ECO:0000256" key="2">
    <source>
        <dbReference type="ARBA" id="ARBA00022448"/>
    </source>
</evidence>
<dbReference type="Pfam" id="PF07690">
    <property type="entry name" value="MFS_1"/>
    <property type="match status" value="1"/>
</dbReference>
<comment type="caution">
    <text evidence="10">The sequence shown here is derived from an EMBL/GenBank/DDBJ whole genome shotgun (WGS) entry which is preliminary data.</text>
</comment>
<evidence type="ECO:0000256" key="1">
    <source>
        <dbReference type="ARBA" id="ARBA00004429"/>
    </source>
</evidence>
<feature type="transmembrane region" description="Helical" evidence="8">
    <location>
        <begin position="117"/>
        <end position="146"/>
    </location>
</feature>
<feature type="transmembrane region" description="Helical" evidence="8">
    <location>
        <begin position="188"/>
        <end position="207"/>
    </location>
</feature>
<protein>
    <submittedName>
        <fullName evidence="10">MFS transporter</fullName>
    </submittedName>
</protein>
<dbReference type="Proteomes" id="UP000279470">
    <property type="component" value="Unassembled WGS sequence"/>
</dbReference>
<feature type="transmembrane region" description="Helical" evidence="8">
    <location>
        <begin position="401"/>
        <end position="420"/>
    </location>
</feature>
<dbReference type="GO" id="GO:0015293">
    <property type="term" value="F:symporter activity"/>
    <property type="evidence" value="ECO:0007669"/>
    <property type="project" value="UniProtKB-KW"/>
</dbReference>
<feature type="domain" description="Major facilitator superfamily (MFS) profile" evidence="9">
    <location>
        <begin position="21"/>
        <end position="428"/>
    </location>
</feature>
<evidence type="ECO:0000313" key="11">
    <source>
        <dbReference type="Proteomes" id="UP000279470"/>
    </source>
</evidence>
<dbReference type="Gene3D" id="1.20.1250.20">
    <property type="entry name" value="MFS general substrate transporter like domains"/>
    <property type="match status" value="1"/>
</dbReference>